<evidence type="ECO:0000256" key="1">
    <source>
        <dbReference type="ARBA" id="ARBA00005952"/>
    </source>
</evidence>
<evidence type="ECO:0000259" key="7">
    <source>
        <dbReference type="Pfam" id="PF01029"/>
    </source>
</evidence>
<dbReference type="GO" id="GO:0005829">
    <property type="term" value="C:cytosol"/>
    <property type="evidence" value="ECO:0007669"/>
    <property type="project" value="TreeGrafter"/>
</dbReference>
<evidence type="ECO:0000313" key="9">
    <source>
        <dbReference type="Proteomes" id="UP000192917"/>
    </source>
</evidence>
<keyword evidence="4 6" id="KW-0805">Transcription regulation</keyword>
<feature type="domain" description="NusB/RsmB/TIM44" evidence="7">
    <location>
        <begin position="21"/>
        <end position="155"/>
    </location>
</feature>
<dbReference type="Pfam" id="PF01029">
    <property type="entry name" value="NusB"/>
    <property type="match status" value="1"/>
</dbReference>
<dbReference type="Proteomes" id="UP000192917">
    <property type="component" value="Unassembled WGS sequence"/>
</dbReference>
<comment type="function">
    <text evidence="6">Involved in transcription antitermination. Required for transcription of ribosomal RNA (rRNA) genes. Binds specifically to the boxA antiterminator sequence of the ribosomal RNA (rrn) operons.</text>
</comment>
<dbReference type="STRING" id="560819.SAMN05428998_10761"/>
<evidence type="ECO:0000313" key="8">
    <source>
        <dbReference type="EMBL" id="SMF20917.1"/>
    </source>
</evidence>
<dbReference type="EMBL" id="FWZX01000007">
    <property type="protein sequence ID" value="SMF20917.1"/>
    <property type="molecule type" value="Genomic_DNA"/>
</dbReference>
<evidence type="ECO:0000256" key="3">
    <source>
        <dbReference type="ARBA" id="ARBA00022884"/>
    </source>
</evidence>
<organism evidence="8 9">
    <name type="scientific">Tistlia consotensis USBA 355</name>
    <dbReference type="NCBI Taxonomy" id="560819"/>
    <lineage>
        <taxon>Bacteria</taxon>
        <taxon>Pseudomonadati</taxon>
        <taxon>Pseudomonadota</taxon>
        <taxon>Alphaproteobacteria</taxon>
        <taxon>Rhodospirillales</taxon>
        <taxon>Rhodovibrionaceae</taxon>
        <taxon>Tistlia</taxon>
    </lineage>
</organism>
<keyword evidence="2 6" id="KW-0889">Transcription antitermination</keyword>
<proteinExistence type="inferred from homology"/>
<dbReference type="InterPro" id="IPR035926">
    <property type="entry name" value="NusB-like_sf"/>
</dbReference>
<gene>
    <name evidence="6" type="primary">nusB</name>
    <name evidence="8" type="ORF">SAMN05428998_10761</name>
</gene>
<dbReference type="GO" id="GO:0003723">
    <property type="term" value="F:RNA binding"/>
    <property type="evidence" value="ECO:0007669"/>
    <property type="project" value="UniProtKB-UniRule"/>
</dbReference>
<dbReference type="RefSeq" id="WP_085122767.1">
    <property type="nucleotide sequence ID" value="NZ_FWZX01000007.1"/>
</dbReference>
<dbReference type="PANTHER" id="PTHR11078:SF3">
    <property type="entry name" value="ANTITERMINATION NUSB DOMAIN-CONTAINING PROTEIN"/>
    <property type="match status" value="1"/>
</dbReference>
<reference evidence="8 9" key="1">
    <citation type="submission" date="2017-04" db="EMBL/GenBank/DDBJ databases">
        <authorList>
            <person name="Afonso C.L."/>
            <person name="Miller P.J."/>
            <person name="Scott M.A."/>
            <person name="Spackman E."/>
            <person name="Goraichik I."/>
            <person name="Dimitrov K.M."/>
            <person name="Suarez D.L."/>
            <person name="Swayne D.E."/>
        </authorList>
    </citation>
    <scope>NUCLEOTIDE SEQUENCE [LARGE SCALE GENOMIC DNA]</scope>
    <source>
        <strain evidence="8 9">USBA 355</strain>
    </source>
</reference>
<accession>A0A1Y6BP32</accession>
<dbReference type="SUPFAM" id="SSF48013">
    <property type="entry name" value="NusB-like"/>
    <property type="match status" value="1"/>
</dbReference>
<dbReference type="NCBIfam" id="TIGR01951">
    <property type="entry name" value="nusB"/>
    <property type="match status" value="1"/>
</dbReference>
<evidence type="ECO:0000256" key="2">
    <source>
        <dbReference type="ARBA" id="ARBA00022814"/>
    </source>
</evidence>
<evidence type="ECO:0000256" key="4">
    <source>
        <dbReference type="ARBA" id="ARBA00023015"/>
    </source>
</evidence>
<dbReference type="GO" id="GO:0031564">
    <property type="term" value="P:transcription antitermination"/>
    <property type="evidence" value="ECO:0007669"/>
    <property type="project" value="UniProtKB-KW"/>
</dbReference>
<name>A0A1Y6BP32_9PROT</name>
<keyword evidence="5 6" id="KW-0804">Transcription</keyword>
<protein>
    <recommendedName>
        <fullName evidence="6">Transcription antitermination protein NusB</fullName>
    </recommendedName>
    <alternativeName>
        <fullName evidence="6">Antitermination factor NusB</fullName>
    </alternativeName>
</protein>
<comment type="similarity">
    <text evidence="1 6">Belongs to the NusB family.</text>
</comment>
<evidence type="ECO:0000256" key="5">
    <source>
        <dbReference type="ARBA" id="ARBA00023163"/>
    </source>
</evidence>
<dbReference type="Gene3D" id="1.10.940.10">
    <property type="entry name" value="NusB-like"/>
    <property type="match status" value="1"/>
</dbReference>
<evidence type="ECO:0000256" key="6">
    <source>
        <dbReference type="HAMAP-Rule" id="MF_00073"/>
    </source>
</evidence>
<sequence>MAEPAKHKDRKPRPGGGKRRAARLAAVQALYQIEIAGIDPDAVVLEFLQHRVNEEIDGHALGELDQALFAELVREVHARRGELDDMLSAVVDEAWSVERLDTLLRVLLRAGLYELAYKFEVPARAAIAEYVGIAHDFFFGKEPAMANGMLDRLARSLREEEFAE</sequence>
<dbReference type="HAMAP" id="MF_00073">
    <property type="entry name" value="NusB"/>
    <property type="match status" value="1"/>
</dbReference>
<dbReference type="AlphaFoldDB" id="A0A1Y6BP32"/>
<dbReference type="InterPro" id="IPR006027">
    <property type="entry name" value="NusB_RsmB_TIM44"/>
</dbReference>
<keyword evidence="3 6" id="KW-0694">RNA-binding</keyword>
<dbReference type="InterPro" id="IPR011605">
    <property type="entry name" value="NusB_fam"/>
</dbReference>
<dbReference type="PANTHER" id="PTHR11078">
    <property type="entry name" value="N UTILIZATION SUBSTANCE PROTEIN B-RELATED"/>
    <property type="match status" value="1"/>
</dbReference>
<dbReference type="GO" id="GO:0006353">
    <property type="term" value="P:DNA-templated transcription termination"/>
    <property type="evidence" value="ECO:0007669"/>
    <property type="project" value="UniProtKB-UniRule"/>
</dbReference>
<keyword evidence="9" id="KW-1185">Reference proteome</keyword>